<protein>
    <submittedName>
        <fullName evidence="1">Porin</fullName>
    </submittedName>
</protein>
<organism evidence="1 2">
    <name type="scientific">Nitrospira tepida</name>
    <dbReference type="NCBI Taxonomy" id="2973512"/>
    <lineage>
        <taxon>Bacteria</taxon>
        <taxon>Pseudomonadati</taxon>
        <taxon>Nitrospirota</taxon>
        <taxon>Nitrospiria</taxon>
        <taxon>Nitrospirales</taxon>
        <taxon>Nitrospiraceae</taxon>
        <taxon>Nitrospira</taxon>
    </lineage>
</organism>
<dbReference type="AlphaFoldDB" id="A0AA86N3L5"/>
<evidence type="ECO:0000313" key="1">
    <source>
        <dbReference type="EMBL" id="CAI4034079.1"/>
    </source>
</evidence>
<dbReference type="EMBL" id="OX365700">
    <property type="protein sequence ID" value="CAI4034079.1"/>
    <property type="molecule type" value="Genomic_DNA"/>
</dbReference>
<dbReference type="Proteomes" id="UP001179121">
    <property type="component" value="Chromosome"/>
</dbReference>
<sequence>MIGPSGSCSVIVTLLLLGLFGTMARAGDTPDLNCASPASVRHETDDKSRLWRYGACVDLSYALDFNFPQNHLWRSKGTTPRVNEFAPNLGLIYVRKDMTTSSPWGMEFGLQGGYDTQGLVPPTRPEIDRPIGGADTLRHLSRANVSYLAPVGTGLTITAGLFNSFIGYESFYAMNNHTSTRTYIADYSPYFMLGISAQYRISDRIKAAIYVVNGYNYLSKPNDQPSYGAQVVWSASARMTVTQNLYAGPDQFKTSTEFWRVFSDSIIEYKFETVTLALAYDIGTEQIAQAVGAPRTFWTGGMAVARWQFSPQWAVALRPEFYWDRTGQLTGTEQLIKAVTSTLEYKLPYRRCTKTIVRLEYRYDESTGSGGGFFKDGEIRPGVVGLTSGQHLLIAALLWSFDSPR</sequence>
<dbReference type="RefSeq" id="WP_289271496.1">
    <property type="nucleotide sequence ID" value="NZ_OX365700.1"/>
</dbReference>
<name>A0AA86N3L5_9BACT</name>
<reference evidence="1" key="1">
    <citation type="submission" date="2022-10" db="EMBL/GenBank/DDBJ databases">
        <authorList>
            <person name="Koch H."/>
        </authorList>
    </citation>
    <scope>NUCLEOTIDE SEQUENCE</scope>
    <source>
        <strain evidence="1">DNF</strain>
    </source>
</reference>
<proteinExistence type="predicted"/>
<accession>A0AA86N3L5</accession>
<dbReference type="KEGG" id="nti:DNFV4_04523"/>
<dbReference type="Pfam" id="PF07642">
    <property type="entry name" value="BBP2"/>
    <property type="match status" value="1"/>
</dbReference>
<gene>
    <name evidence="1" type="ORF">DNFV4_04523</name>
</gene>
<dbReference type="InterPro" id="IPR011486">
    <property type="entry name" value="BBP2"/>
</dbReference>
<evidence type="ECO:0000313" key="2">
    <source>
        <dbReference type="Proteomes" id="UP001179121"/>
    </source>
</evidence>
<keyword evidence="2" id="KW-1185">Reference proteome</keyword>